<evidence type="ECO:0000256" key="1">
    <source>
        <dbReference type="ARBA" id="ARBA00007753"/>
    </source>
</evidence>
<dbReference type="InParanoid" id="T0SFT1"/>
<dbReference type="VEuPathDB" id="FungiDB:SDRG_00743"/>
<feature type="compositionally biased region" description="Polar residues" evidence="3">
    <location>
        <begin position="34"/>
        <end position="50"/>
    </location>
</feature>
<keyword evidence="2" id="KW-0175">Coiled coil</keyword>
<feature type="compositionally biased region" description="Polar residues" evidence="3">
    <location>
        <begin position="18"/>
        <end position="27"/>
    </location>
</feature>
<evidence type="ECO:0000256" key="2">
    <source>
        <dbReference type="SAM" id="Coils"/>
    </source>
</evidence>
<feature type="region of interest" description="Disordered" evidence="3">
    <location>
        <begin position="16"/>
        <end position="51"/>
    </location>
</feature>
<organism evidence="4 5">
    <name type="scientific">Saprolegnia diclina (strain VS20)</name>
    <dbReference type="NCBI Taxonomy" id="1156394"/>
    <lineage>
        <taxon>Eukaryota</taxon>
        <taxon>Sar</taxon>
        <taxon>Stramenopiles</taxon>
        <taxon>Oomycota</taxon>
        <taxon>Saprolegniomycetes</taxon>
        <taxon>Saprolegniales</taxon>
        <taxon>Saprolegniaceae</taxon>
        <taxon>Saprolegnia</taxon>
    </lineage>
</organism>
<proteinExistence type="inferred from homology"/>
<protein>
    <submittedName>
        <fullName evidence="4">Uncharacterized protein</fullName>
    </submittedName>
</protein>
<feature type="coiled-coil region" evidence="2">
    <location>
        <begin position="52"/>
        <end position="112"/>
    </location>
</feature>
<dbReference type="OMA" id="IANEGRH"/>
<gene>
    <name evidence="4" type="ORF">SDRG_00743</name>
</gene>
<dbReference type="EMBL" id="JH767133">
    <property type="protein sequence ID" value="EQC41887.1"/>
    <property type="molecule type" value="Genomic_DNA"/>
</dbReference>
<dbReference type="STRING" id="1156394.T0SFT1"/>
<dbReference type="AlphaFoldDB" id="T0SFT1"/>
<feature type="compositionally biased region" description="Basic and acidic residues" evidence="3">
    <location>
        <begin position="221"/>
        <end position="234"/>
    </location>
</feature>
<name>T0SFT1_SAPDV</name>
<feature type="region of interest" description="Disordered" evidence="3">
    <location>
        <begin position="218"/>
        <end position="237"/>
    </location>
</feature>
<dbReference type="eggNOG" id="ENOG502RUJB">
    <property type="taxonomic scope" value="Eukaryota"/>
</dbReference>
<dbReference type="RefSeq" id="XP_008604456.1">
    <property type="nucleotide sequence ID" value="XM_008606234.1"/>
</dbReference>
<evidence type="ECO:0000313" key="4">
    <source>
        <dbReference type="EMBL" id="EQC41887.1"/>
    </source>
</evidence>
<accession>T0SFT1</accession>
<dbReference type="OrthoDB" id="547133at2759"/>
<dbReference type="PANTHER" id="PTHR28584">
    <property type="entry name" value="FAMILY WITH SEQUENCE SIMILARITY 228 MEMBER A"/>
    <property type="match status" value="1"/>
</dbReference>
<evidence type="ECO:0000313" key="5">
    <source>
        <dbReference type="Proteomes" id="UP000030762"/>
    </source>
</evidence>
<dbReference type="Proteomes" id="UP000030762">
    <property type="component" value="Unassembled WGS sequence"/>
</dbReference>
<keyword evidence="5" id="KW-1185">Reference proteome</keyword>
<dbReference type="GeneID" id="19941470"/>
<sequence length="322" mass="37392">MSIRVYHKEFFEDLQQDALKNSRSPSSRPEKTKSASGLGSTSTSDVSTATRQKRLHMKHEMYQREQEELQRKLLLTIADNLAKDRNRREAKYLRLRSEIDEGKALASELEERLVLKEESEKRQKLRLYDEWTEKVYNKLNVPINDKVRAMDPKALNQHKQEAYQRFLDAANKKGCLFRDIIIESDYDPLHDHTYVKHVAKIDDPSLRVIRNRDEEEAIANEGRHDGSDALEGAKHKTQSLGRADNLDTKLYASGTFESTPYGYFNKMMSSTLSDEGSKTYESRVKLDHYHIDKTTETLNGEFPRGKRTTFDHVDRNDKVHLG</sequence>
<dbReference type="InterPro" id="IPR040046">
    <property type="entry name" value="FAM228"/>
</dbReference>
<evidence type="ECO:0000256" key="3">
    <source>
        <dbReference type="SAM" id="MobiDB-lite"/>
    </source>
</evidence>
<comment type="similarity">
    <text evidence="1">Belongs to the FAM228 family.</text>
</comment>
<reference evidence="4 5" key="1">
    <citation type="submission" date="2012-04" db="EMBL/GenBank/DDBJ databases">
        <title>The Genome Sequence of Saprolegnia declina VS20.</title>
        <authorList>
            <consortium name="The Broad Institute Genome Sequencing Platform"/>
            <person name="Russ C."/>
            <person name="Nusbaum C."/>
            <person name="Tyler B."/>
            <person name="van West P."/>
            <person name="Dieguez-Uribeondo J."/>
            <person name="de Bruijn I."/>
            <person name="Tripathy S."/>
            <person name="Jiang R."/>
            <person name="Young S.K."/>
            <person name="Zeng Q."/>
            <person name="Gargeya S."/>
            <person name="Fitzgerald M."/>
            <person name="Haas B."/>
            <person name="Abouelleil A."/>
            <person name="Alvarado L."/>
            <person name="Arachchi H.M."/>
            <person name="Berlin A."/>
            <person name="Chapman S.B."/>
            <person name="Goldberg J."/>
            <person name="Griggs A."/>
            <person name="Gujja S."/>
            <person name="Hansen M."/>
            <person name="Howarth C."/>
            <person name="Imamovic A."/>
            <person name="Larimer J."/>
            <person name="McCowen C."/>
            <person name="Montmayeur A."/>
            <person name="Murphy C."/>
            <person name="Neiman D."/>
            <person name="Pearson M."/>
            <person name="Priest M."/>
            <person name="Roberts A."/>
            <person name="Saif S."/>
            <person name="Shea T."/>
            <person name="Sisk P."/>
            <person name="Sykes S."/>
            <person name="Wortman J."/>
            <person name="Nusbaum C."/>
            <person name="Birren B."/>
        </authorList>
    </citation>
    <scope>NUCLEOTIDE SEQUENCE [LARGE SCALE GENOMIC DNA]</scope>
    <source>
        <strain evidence="4 5">VS20</strain>
    </source>
</reference>
<dbReference type="PANTHER" id="PTHR28584:SF1">
    <property type="entry name" value="PROTEIN FAM228B"/>
    <property type="match status" value="1"/>
</dbReference>